<dbReference type="SMART" id="SM00256">
    <property type="entry name" value="FBOX"/>
    <property type="match status" value="1"/>
</dbReference>
<dbReference type="Pfam" id="PF07734">
    <property type="entry name" value="FBA_1"/>
    <property type="match status" value="1"/>
</dbReference>
<name>A0ABD0ZD21_CARAN</name>
<dbReference type="Pfam" id="PF00646">
    <property type="entry name" value="F-box"/>
    <property type="match status" value="1"/>
</dbReference>
<gene>
    <name evidence="2" type="ORF">V5N11_032492</name>
</gene>
<dbReference type="InterPro" id="IPR017451">
    <property type="entry name" value="F-box-assoc_interact_dom"/>
</dbReference>
<feature type="domain" description="F-box" evidence="1">
    <location>
        <begin position="1"/>
        <end position="47"/>
    </location>
</feature>
<dbReference type="Proteomes" id="UP001558713">
    <property type="component" value="Unassembled WGS sequence"/>
</dbReference>
<protein>
    <submittedName>
        <fullName evidence="2">F-box protein</fullName>
    </submittedName>
</protein>
<dbReference type="PROSITE" id="PS50181">
    <property type="entry name" value="FBOX"/>
    <property type="match status" value="1"/>
</dbReference>
<dbReference type="InterPro" id="IPR036047">
    <property type="entry name" value="F-box-like_dom_sf"/>
</dbReference>
<dbReference type="Gene3D" id="1.20.1280.50">
    <property type="match status" value="1"/>
</dbReference>
<dbReference type="NCBIfam" id="TIGR01640">
    <property type="entry name" value="F_box_assoc_1"/>
    <property type="match status" value="1"/>
</dbReference>
<dbReference type="PANTHER" id="PTHR31672">
    <property type="entry name" value="BNACNNG10540D PROTEIN"/>
    <property type="match status" value="1"/>
</dbReference>
<dbReference type="InterPro" id="IPR050796">
    <property type="entry name" value="SCF_F-box_component"/>
</dbReference>
<evidence type="ECO:0000259" key="1">
    <source>
        <dbReference type="PROSITE" id="PS50181"/>
    </source>
</evidence>
<dbReference type="AlphaFoldDB" id="A0ABD0ZD21"/>
<organism evidence="2 3">
    <name type="scientific">Cardamine amara subsp. amara</name>
    <dbReference type="NCBI Taxonomy" id="228776"/>
    <lineage>
        <taxon>Eukaryota</taxon>
        <taxon>Viridiplantae</taxon>
        <taxon>Streptophyta</taxon>
        <taxon>Embryophyta</taxon>
        <taxon>Tracheophyta</taxon>
        <taxon>Spermatophyta</taxon>
        <taxon>Magnoliopsida</taxon>
        <taxon>eudicotyledons</taxon>
        <taxon>Gunneridae</taxon>
        <taxon>Pentapetalae</taxon>
        <taxon>rosids</taxon>
        <taxon>malvids</taxon>
        <taxon>Brassicales</taxon>
        <taxon>Brassicaceae</taxon>
        <taxon>Cardamineae</taxon>
        <taxon>Cardamine</taxon>
    </lineage>
</organism>
<dbReference type="PANTHER" id="PTHR31672:SF13">
    <property type="entry name" value="F-BOX PROTEIN CPR30-LIKE"/>
    <property type="match status" value="1"/>
</dbReference>
<dbReference type="SUPFAM" id="SSF81383">
    <property type="entry name" value="F-box domain"/>
    <property type="match status" value="1"/>
</dbReference>
<evidence type="ECO:0000313" key="2">
    <source>
        <dbReference type="EMBL" id="KAL1189074.1"/>
    </source>
</evidence>
<comment type="caution">
    <text evidence="2">The sequence shown here is derived from an EMBL/GenBank/DDBJ whole genome shotgun (WGS) entry which is preliminary data.</text>
</comment>
<dbReference type="InterPro" id="IPR006527">
    <property type="entry name" value="F-box-assoc_dom_typ1"/>
</dbReference>
<accession>A0ABD0ZD21</accession>
<sequence>MTKMSNLPRDLAEEVLCRIPLKSLKSVRSSCKKWNTLSKDLSFAKKHLSEAKVAAAAREREFMAVVMMDFRVYLMSINLHNNDLEPCIRPQGKLISLDDEVDDISQLFHCDGLLLCITKCNTRLTVWNPYCGPIRRIEFTHRIRYSFYHALGYDKRRKSYKILRFIDLDLPVIVEFKIYDFNSDSWRVLDVTSQDWRILCFNHGVSLKGNTY</sequence>
<evidence type="ECO:0000313" key="3">
    <source>
        <dbReference type="Proteomes" id="UP001558713"/>
    </source>
</evidence>
<proteinExistence type="predicted"/>
<keyword evidence="3" id="KW-1185">Reference proteome</keyword>
<dbReference type="EMBL" id="JBANAX010000904">
    <property type="protein sequence ID" value="KAL1189074.1"/>
    <property type="molecule type" value="Genomic_DNA"/>
</dbReference>
<dbReference type="InterPro" id="IPR001810">
    <property type="entry name" value="F-box_dom"/>
</dbReference>
<reference evidence="2 3" key="1">
    <citation type="submission" date="2024-04" db="EMBL/GenBank/DDBJ databases">
        <title>Genome assembly C_amara_ONT_v2.</title>
        <authorList>
            <person name="Yant L."/>
            <person name="Moore C."/>
            <person name="Slenker M."/>
        </authorList>
    </citation>
    <scope>NUCLEOTIDE SEQUENCE [LARGE SCALE GENOMIC DNA]</scope>
    <source>
        <tissue evidence="2">Leaf</tissue>
    </source>
</reference>